<gene>
    <name evidence="6" type="ORF">HY618_04200</name>
</gene>
<evidence type="ECO:0000256" key="2">
    <source>
        <dbReference type="ARBA" id="ARBA00022692"/>
    </source>
</evidence>
<evidence type="ECO:0000256" key="1">
    <source>
        <dbReference type="ARBA" id="ARBA00004141"/>
    </source>
</evidence>
<feature type="non-terminal residue" evidence="6">
    <location>
        <position position="249"/>
    </location>
</feature>
<feature type="transmembrane region" description="Helical" evidence="5">
    <location>
        <begin position="188"/>
        <end position="208"/>
    </location>
</feature>
<organism evidence="6 7">
    <name type="scientific">Tectimicrobiota bacterium</name>
    <dbReference type="NCBI Taxonomy" id="2528274"/>
    <lineage>
        <taxon>Bacteria</taxon>
        <taxon>Pseudomonadati</taxon>
        <taxon>Nitrospinota/Tectimicrobiota group</taxon>
        <taxon>Candidatus Tectimicrobiota</taxon>
    </lineage>
</organism>
<dbReference type="PANTHER" id="PTHR10283:SF82">
    <property type="entry name" value="SOLUTE CARRIER FAMILY 13 MEMBER 2"/>
    <property type="match status" value="1"/>
</dbReference>
<evidence type="ECO:0000256" key="3">
    <source>
        <dbReference type="ARBA" id="ARBA00022989"/>
    </source>
</evidence>
<feature type="transmembrane region" description="Helical" evidence="5">
    <location>
        <begin position="63"/>
        <end position="85"/>
    </location>
</feature>
<dbReference type="GO" id="GO:1905039">
    <property type="term" value="P:carboxylic acid transmembrane transport"/>
    <property type="evidence" value="ECO:0007669"/>
    <property type="project" value="UniProtKB-ARBA"/>
</dbReference>
<dbReference type="Proteomes" id="UP000752292">
    <property type="component" value="Unassembled WGS sequence"/>
</dbReference>
<dbReference type="PANTHER" id="PTHR10283">
    <property type="entry name" value="SOLUTE CARRIER FAMILY 13 MEMBER"/>
    <property type="match status" value="1"/>
</dbReference>
<dbReference type="Pfam" id="PF00939">
    <property type="entry name" value="Na_sulph_symp"/>
    <property type="match status" value="1"/>
</dbReference>
<comment type="subcellular location">
    <subcellularLocation>
        <location evidence="1">Membrane</location>
        <topology evidence="1">Multi-pass membrane protein</topology>
    </subcellularLocation>
</comment>
<dbReference type="GO" id="GO:0005886">
    <property type="term" value="C:plasma membrane"/>
    <property type="evidence" value="ECO:0007669"/>
    <property type="project" value="TreeGrafter"/>
</dbReference>
<keyword evidence="2 5" id="KW-0812">Transmembrane</keyword>
<dbReference type="GO" id="GO:0008514">
    <property type="term" value="F:organic anion transmembrane transporter activity"/>
    <property type="evidence" value="ECO:0007669"/>
    <property type="project" value="UniProtKB-ARBA"/>
</dbReference>
<accession>A0A932ZWT6</accession>
<feature type="transmembrane region" description="Helical" evidence="5">
    <location>
        <begin position="91"/>
        <end position="109"/>
    </location>
</feature>
<feature type="transmembrane region" description="Helical" evidence="5">
    <location>
        <begin position="130"/>
        <end position="149"/>
    </location>
</feature>
<evidence type="ECO:0000256" key="5">
    <source>
        <dbReference type="SAM" id="Phobius"/>
    </source>
</evidence>
<evidence type="ECO:0000313" key="7">
    <source>
        <dbReference type="Proteomes" id="UP000752292"/>
    </source>
</evidence>
<proteinExistence type="predicted"/>
<keyword evidence="4 5" id="KW-0472">Membrane</keyword>
<name>A0A932ZWT6_UNCTE</name>
<dbReference type="AlphaFoldDB" id="A0A932ZWT6"/>
<evidence type="ECO:0000313" key="6">
    <source>
        <dbReference type="EMBL" id="MBI4251642.1"/>
    </source>
</evidence>
<sequence>MSQAAGQDRLSPGSGASLLLLGGISLLGLLPPPADLPVPAHRTLAVAAGAIVLWTGEILPPGVTAVLVVLLLFLTGAAPTLPAALTGFASPVPYFLIGVLTLAMAVEKVGLAERLAWLFLRSARGRRRALFWQMILSFPLLTLLLPSATTRSAILAGVYDRAFALGGVARGAPVARAVMMGLGSVNRLASTTLLTGGMTPIVAAALIGGIGWGRWFVLLAVPYSVTLLIGAAVLHGWYLRGTAEGLTLG</sequence>
<keyword evidence="3 5" id="KW-1133">Transmembrane helix</keyword>
<protein>
    <submittedName>
        <fullName evidence="6">Anion permease</fullName>
    </submittedName>
</protein>
<reference evidence="6" key="1">
    <citation type="submission" date="2020-07" db="EMBL/GenBank/DDBJ databases">
        <title>Huge and variable diversity of episymbiotic CPR bacteria and DPANN archaea in groundwater ecosystems.</title>
        <authorList>
            <person name="He C.Y."/>
            <person name="Keren R."/>
            <person name="Whittaker M."/>
            <person name="Farag I.F."/>
            <person name="Doudna J."/>
            <person name="Cate J.H.D."/>
            <person name="Banfield J.F."/>
        </authorList>
    </citation>
    <scope>NUCLEOTIDE SEQUENCE</scope>
    <source>
        <strain evidence="6">NC_groundwater_1370_Ag_S-0.2um_69_93</strain>
    </source>
</reference>
<feature type="transmembrane region" description="Helical" evidence="5">
    <location>
        <begin position="215"/>
        <end position="238"/>
    </location>
</feature>
<comment type="caution">
    <text evidence="6">The sequence shown here is derived from an EMBL/GenBank/DDBJ whole genome shotgun (WGS) entry which is preliminary data.</text>
</comment>
<evidence type="ECO:0000256" key="4">
    <source>
        <dbReference type="ARBA" id="ARBA00023136"/>
    </source>
</evidence>
<dbReference type="InterPro" id="IPR001898">
    <property type="entry name" value="SLC13A/DASS"/>
</dbReference>
<dbReference type="EMBL" id="JACQRX010000185">
    <property type="protein sequence ID" value="MBI4251642.1"/>
    <property type="molecule type" value="Genomic_DNA"/>
</dbReference>